<evidence type="ECO:0000313" key="3">
    <source>
        <dbReference type="Proteomes" id="UP001059041"/>
    </source>
</evidence>
<evidence type="ECO:0000256" key="1">
    <source>
        <dbReference type="SAM" id="MobiDB-lite"/>
    </source>
</evidence>
<name>A0A9W7WT98_TRIRA</name>
<dbReference type="EMBL" id="JAFHDT010000007">
    <property type="protein sequence ID" value="KAI7807906.1"/>
    <property type="molecule type" value="Genomic_DNA"/>
</dbReference>
<gene>
    <name evidence="2" type="ORF">IRJ41_012528</name>
</gene>
<feature type="compositionally biased region" description="Polar residues" evidence="1">
    <location>
        <begin position="21"/>
        <end position="31"/>
    </location>
</feature>
<accession>A0A9W7WT98</accession>
<sequence length="78" mass="8468">MWTQAVKTQAGDKSARDGYRSSPNSQHNSLASHGLAPPQVRPCVRGCGTLDVERGDPLRAALSRQWACFLAVSRRASM</sequence>
<evidence type="ECO:0000313" key="2">
    <source>
        <dbReference type="EMBL" id="KAI7807906.1"/>
    </source>
</evidence>
<dbReference type="AlphaFoldDB" id="A0A9W7WT98"/>
<reference evidence="2" key="1">
    <citation type="submission" date="2021-02" db="EMBL/GenBank/DDBJ databases">
        <title>Comparative genomics reveals that relaxation of natural selection precedes convergent phenotypic evolution of cavefish.</title>
        <authorList>
            <person name="Peng Z."/>
        </authorList>
    </citation>
    <scope>NUCLEOTIDE SEQUENCE</scope>
    <source>
        <tissue evidence="2">Muscle</tissue>
    </source>
</reference>
<feature type="region of interest" description="Disordered" evidence="1">
    <location>
        <begin position="1"/>
        <end position="41"/>
    </location>
</feature>
<protein>
    <submittedName>
        <fullName evidence="2">Uncharacterized protein</fullName>
    </submittedName>
</protein>
<organism evidence="2 3">
    <name type="scientific">Triplophysa rosa</name>
    <name type="common">Cave loach</name>
    <dbReference type="NCBI Taxonomy" id="992332"/>
    <lineage>
        <taxon>Eukaryota</taxon>
        <taxon>Metazoa</taxon>
        <taxon>Chordata</taxon>
        <taxon>Craniata</taxon>
        <taxon>Vertebrata</taxon>
        <taxon>Euteleostomi</taxon>
        <taxon>Actinopterygii</taxon>
        <taxon>Neopterygii</taxon>
        <taxon>Teleostei</taxon>
        <taxon>Ostariophysi</taxon>
        <taxon>Cypriniformes</taxon>
        <taxon>Nemacheilidae</taxon>
        <taxon>Triplophysa</taxon>
    </lineage>
</organism>
<dbReference type="Proteomes" id="UP001059041">
    <property type="component" value="Linkage Group LG7"/>
</dbReference>
<keyword evidence="3" id="KW-1185">Reference proteome</keyword>
<comment type="caution">
    <text evidence="2">The sequence shown here is derived from an EMBL/GenBank/DDBJ whole genome shotgun (WGS) entry which is preliminary data.</text>
</comment>
<proteinExistence type="predicted"/>